<accession>A0A1G1WKQ8</accession>
<evidence type="ECO:0000256" key="2">
    <source>
        <dbReference type="ARBA" id="ARBA00022801"/>
    </source>
</evidence>
<dbReference type="GO" id="GO:0016787">
    <property type="term" value="F:hydrolase activity"/>
    <property type="evidence" value="ECO:0007669"/>
    <property type="project" value="UniProtKB-KW"/>
</dbReference>
<protein>
    <recommendedName>
        <fullName evidence="3">Nudix hydrolase domain-containing protein</fullName>
    </recommendedName>
</protein>
<evidence type="ECO:0000313" key="4">
    <source>
        <dbReference type="EMBL" id="OGY28273.1"/>
    </source>
</evidence>
<dbReference type="AlphaFoldDB" id="A0A1G1WKQ8"/>
<reference evidence="4 5" key="1">
    <citation type="journal article" date="2016" name="Nat. Commun.">
        <title>Thousands of microbial genomes shed light on interconnected biogeochemical processes in an aquifer system.</title>
        <authorList>
            <person name="Anantharaman K."/>
            <person name="Brown C.T."/>
            <person name="Hug L.A."/>
            <person name="Sharon I."/>
            <person name="Castelle C.J."/>
            <person name="Probst A.J."/>
            <person name="Thomas B.C."/>
            <person name="Singh A."/>
            <person name="Wilkins M.J."/>
            <person name="Karaoz U."/>
            <person name="Brodie E.L."/>
            <person name="Williams K.H."/>
            <person name="Hubbard S.S."/>
            <person name="Banfield J.F."/>
        </authorList>
    </citation>
    <scope>NUCLEOTIDE SEQUENCE [LARGE SCALE GENOMIC DNA]</scope>
</reference>
<evidence type="ECO:0000313" key="5">
    <source>
        <dbReference type="Proteomes" id="UP000176645"/>
    </source>
</evidence>
<dbReference type="PANTHER" id="PTHR11839:SF18">
    <property type="entry name" value="NUDIX HYDROLASE DOMAIN-CONTAINING PROTEIN"/>
    <property type="match status" value="1"/>
</dbReference>
<gene>
    <name evidence="4" type="ORF">A2Z42_01870</name>
</gene>
<sequence length="208" mass="22935">MPNKRAAYASEHLSQLLDGIPDGGRILSENLPYGAVVGWPEVRSDGNPGLQTRFVIWPGAMAIALDEVTHEVYVVYQTREVPGTEIVTVELPGGGIDPDDTPFETASKELLEETGVVATDRSEWIQLLDEGGCRPIDGLVWTSQHAFLLINGRKIQEPADGETTTVATLPLSKLIDIDNQNGFKDPLSPYFLRRAQDWLKENRPDLLT</sequence>
<dbReference type="Proteomes" id="UP000176645">
    <property type="component" value="Unassembled WGS sequence"/>
</dbReference>
<proteinExistence type="predicted"/>
<dbReference type="GO" id="GO:0019693">
    <property type="term" value="P:ribose phosphate metabolic process"/>
    <property type="evidence" value="ECO:0007669"/>
    <property type="project" value="TreeGrafter"/>
</dbReference>
<dbReference type="InterPro" id="IPR000086">
    <property type="entry name" value="NUDIX_hydrolase_dom"/>
</dbReference>
<evidence type="ECO:0000256" key="1">
    <source>
        <dbReference type="ARBA" id="ARBA00001946"/>
    </source>
</evidence>
<dbReference type="PANTHER" id="PTHR11839">
    <property type="entry name" value="UDP/ADP-SUGAR PYROPHOSPHATASE"/>
    <property type="match status" value="1"/>
</dbReference>
<dbReference type="Gene3D" id="3.90.79.10">
    <property type="entry name" value="Nucleoside Triphosphate Pyrophosphohydrolase"/>
    <property type="match status" value="1"/>
</dbReference>
<dbReference type="GO" id="GO:0006753">
    <property type="term" value="P:nucleoside phosphate metabolic process"/>
    <property type="evidence" value="ECO:0007669"/>
    <property type="project" value="TreeGrafter"/>
</dbReference>
<comment type="cofactor">
    <cofactor evidence="1">
        <name>Mg(2+)</name>
        <dbReference type="ChEBI" id="CHEBI:18420"/>
    </cofactor>
</comment>
<dbReference type="EMBL" id="MHCU01000006">
    <property type="protein sequence ID" value="OGY28273.1"/>
    <property type="molecule type" value="Genomic_DNA"/>
</dbReference>
<comment type="caution">
    <text evidence="4">The sequence shown here is derived from an EMBL/GenBank/DDBJ whole genome shotgun (WGS) entry which is preliminary data.</text>
</comment>
<name>A0A1G1WKQ8_9BACT</name>
<evidence type="ECO:0000259" key="3">
    <source>
        <dbReference type="PROSITE" id="PS51462"/>
    </source>
</evidence>
<dbReference type="InterPro" id="IPR015797">
    <property type="entry name" value="NUDIX_hydrolase-like_dom_sf"/>
</dbReference>
<dbReference type="SUPFAM" id="SSF55811">
    <property type="entry name" value="Nudix"/>
    <property type="match status" value="1"/>
</dbReference>
<dbReference type="Pfam" id="PF00293">
    <property type="entry name" value="NUDIX"/>
    <property type="match status" value="1"/>
</dbReference>
<organism evidence="4 5">
    <name type="scientific">Candidatus Woykebacteria bacterium RBG_19FT_COMBO_43_10</name>
    <dbReference type="NCBI Taxonomy" id="1802598"/>
    <lineage>
        <taxon>Bacteria</taxon>
        <taxon>Candidatus Woykeibacteriota</taxon>
    </lineage>
</organism>
<feature type="domain" description="Nudix hydrolase" evidence="3">
    <location>
        <begin position="55"/>
        <end position="193"/>
    </location>
</feature>
<dbReference type="PROSITE" id="PS51462">
    <property type="entry name" value="NUDIX"/>
    <property type="match status" value="1"/>
</dbReference>
<keyword evidence="2" id="KW-0378">Hydrolase</keyword>